<feature type="domain" description="Pecanex C-terminal" evidence="10">
    <location>
        <begin position="2303"/>
        <end position="2495"/>
    </location>
</feature>
<dbReference type="InterPro" id="IPR007735">
    <property type="entry name" value="Pecanex_C"/>
</dbReference>
<dbReference type="InterPro" id="IPR039797">
    <property type="entry name" value="Pecanex"/>
</dbReference>
<keyword evidence="3" id="KW-0808">Transferase</keyword>
<dbReference type="Pfam" id="PF07959">
    <property type="entry name" value="Fucose_pyrophosphorylase"/>
    <property type="match status" value="1"/>
</dbReference>
<evidence type="ECO:0000259" key="11">
    <source>
        <dbReference type="Pfam" id="PF07959"/>
    </source>
</evidence>
<dbReference type="PANTHER" id="PTHR12372:SF6">
    <property type="entry name" value="PECANEX-LIKE PROTEIN 4"/>
    <property type="match status" value="1"/>
</dbReference>
<organism evidence="12 13">
    <name type="scientific">Durusdinium trenchii</name>
    <dbReference type="NCBI Taxonomy" id="1381693"/>
    <lineage>
        <taxon>Eukaryota</taxon>
        <taxon>Sar</taxon>
        <taxon>Alveolata</taxon>
        <taxon>Dinophyceae</taxon>
        <taxon>Suessiales</taxon>
        <taxon>Symbiodiniaceae</taxon>
        <taxon>Durusdinium</taxon>
    </lineage>
</organism>
<evidence type="ECO:0000256" key="6">
    <source>
        <dbReference type="ARBA" id="ARBA00022989"/>
    </source>
</evidence>
<comment type="caution">
    <text evidence="12">The sequence shown here is derived from an EMBL/GenBank/DDBJ whole genome shotgun (WGS) entry which is preliminary data.</text>
</comment>
<feature type="transmembrane region" description="Helical" evidence="9">
    <location>
        <begin position="1224"/>
        <end position="1245"/>
    </location>
</feature>
<dbReference type="Gene3D" id="2.60.120.650">
    <property type="entry name" value="Cupin"/>
    <property type="match status" value="1"/>
</dbReference>
<feature type="transmembrane region" description="Helical" evidence="9">
    <location>
        <begin position="1251"/>
        <end position="1272"/>
    </location>
</feature>
<dbReference type="PANTHER" id="PTHR12372">
    <property type="entry name" value="PECANEX"/>
    <property type="match status" value="1"/>
</dbReference>
<feature type="compositionally biased region" description="Basic and acidic residues" evidence="8">
    <location>
        <begin position="188"/>
        <end position="199"/>
    </location>
</feature>
<feature type="compositionally biased region" description="Basic and acidic residues" evidence="8">
    <location>
        <begin position="2131"/>
        <end position="2150"/>
    </location>
</feature>
<dbReference type="SUPFAM" id="SSF51197">
    <property type="entry name" value="Clavaminate synthase-like"/>
    <property type="match status" value="1"/>
</dbReference>
<dbReference type="Proteomes" id="UP001642464">
    <property type="component" value="Unassembled WGS sequence"/>
</dbReference>
<evidence type="ECO:0000256" key="7">
    <source>
        <dbReference type="ARBA" id="ARBA00023136"/>
    </source>
</evidence>
<evidence type="ECO:0000313" key="13">
    <source>
        <dbReference type="Proteomes" id="UP001642464"/>
    </source>
</evidence>
<feature type="region of interest" description="Disordered" evidence="8">
    <location>
        <begin position="360"/>
        <end position="401"/>
    </location>
</feature>
<gene>
    <name evidence="12" type="ORF">SCF082_LOCUS1784</name>
</gene>
<feature type="region of interest" description="Disordered" evidence="8">
    <location>
        <begin position="2112"/>
        <end position="2188"/>
    </location>
</feature>
<sequence length="2497" mass="271500">VFVQQLEARRQRGKLAETCVVLSAAEDVDAPLGHGKADVVVAGLVEVASYFDDGGDGAGVDLETIKDKRVLLLTFDQTQHFVSPSATSLPAVDGDSLVSLVDFLLDSLEEQHVGRAPPGVWVCPCKEALLLRLPRFDDAAFAAARDFDVNLILTKLGLRKDVESFHRVNADPHTKQVRSIEPPSQATEPERKEGDEQGKEEAAPLIFAGLVHLKFASCKAIIGLLHMDELQNCRGMSLTKDVVKVLSSQCTLDDYLEGESLLEPAERRVVFEKLHGKVSLGMVECRDTVYFSPSSAQEFLELQTKHAHSSLSKRIFDSLGYSDPEIQLPPVPPSGEGGAIPLSASLVSLDRYAARAGSVDSSTSSIASEAGNGNSSDPMRRRSSSRGRVRSRSRSLHNSAHVQVHPEGQITNCLLLGMGVVDEGAAAENCKLMGKWHVHQGSLCIGLRSQTRDLQVPPGVVWQEIAPRSGPPVLVVYKLSDDLHRPFLQHGATFMGMPWQRMLKSTGLEAADLWPDLEVQGEGSAGCTLATARLFSRGTGPRAAEDLARYFLCTCLGQLHVPAGAPGHTHVPPSAMYVSRKAWLASERVSIQQLLDDVDAGQEAAWRRQLSFRIDEFRIVGHLLECSEIDVDFGPLVEPHLRRMAFAMYWKIFKALDEVVINAQPRAQVAALDCIAQALVLFAFVKNPEAKFKRDGPANHPAFDPAFDLIRSAPTSSKRFMTPPVTQMAKLRAAWIAESHDKSKLTAADTLHRLARHYRRAAAAVNQAFVRKRQEEQQNLSPIMFHLVSLLLLALAPLRLLGELDDGSLVLTLDGAQVALPVLPRASREEAWRESVEPFCSTHGLLGPKCDKLWDAVQLKRSEPADDADLQRAAMLDLAQQVLAADAAAEATERQRDARRVPLVKVEASAVTQPVYDAFASARVPFVMQRAAEVVPRWTLQDIRSRCGNATFSSVKAPAPRGSERWAGLDRPQTMPAIEFLDRGLQDGLYLHDESLPRACPALAQEVVIPEVFAGNLLNSVPAELHSTWWKQFHNYWPSLFIGNGETASGRHKDWAGTGAWMAVVEGAKAFTIGDFSGVVSAGDIVFIPGGVPHEVTNLSNLTIAIGFNIVDRHLLPDFVTELKRQATVGVSIFRASRPILTHFRDLLANQVASTQDQQHCEGGLSRVAAAVAGGGVGTLGNQDVAPVFSEYKWKLAVRRVVETWTGGVRVFFPNENEWVPARWVGIQLMLWGLPCVVGAVLFAASSLESFWANGFVFATCCALQIAGVRAVGRWVVRSPKGSGGGLDIEKLAGLSGLLDDDQVDSRSSTKALVRFFFDKIDREPVLAGTVGRGAVGFAVAITTWAGTRDLEKGTPLAVAMWVTLGMALFSVGVHHPVELAQWHSAESAFAPLFRPLHAVLAVAVCGMQVTWFFVVLPVLWGIGLLPPFDALLEWALEQVNVHIFGGTAASSRMRLVQHSALNLVVLVVLWGTACIGKLELFYVVAAVSGFWLSEGVFWMRHQYFRRVRSEVLPNGLNGANVRVMPSRSEIRSPLCHLITGTLAMAGTVIAGALLPSHNEIAEAFAGAAALLSVVDLLCGQASKPFAFQVIRTAAQPLGKPRWSRARHALRDGVRAMIVLGIAQSTKVQTASVLGDPSGTKASTWLVCALLSRGMRVAMTSPKTTSFELCVAVIAIRSAAGSPPLHGTTLSVMALTGWAWQTLCAFWGCLNFARIHVHSAARQPKLRMPRSLEMLSLVCLPTWDVLFAVVAAALDAPLIPVAGTPFFVVGFPRPKRLWPRISSPSSAAAEGQFYAQLLPHVVNQLPTLVRTDQVQLSRFGDTILMMRFEKMIAWLCVLEAEAGYCLVYLKGLELQEPTSCHNVESNALDDFLDHSFLGSRQANDDQQRQGDAGEGRGARVPLNGLVEPLLRTTLRSYSQSTISLTGVIENRDFLRLVDRAFLTSLVWFLSRAPRNLLGSVTQMPPGVLSPQLLAEFPGDWLAHCRTYTDKLLALSRRKVSVVECEAALRVHATARPSGPSGPTGPMGDEYDIDALLDELDEIDDGDLDNDVVCAAPAVAVATSELKSNAPTPGAGEDLAKLHTVESQAMIQVEEASPLSAASQHSDLDARSLLLSSPEPPRRARTQVVKSYTKEEESTTVNDKHAILKQDAEEEDEDEEDAFASLDALDDMWGGPSPPPPRRRHTTTGNVRAEKCSQDHLVDPVIPAVPEQLIERPNSILNMLDNAFSDSGTCTATTGSTKAAESNAEKRPEQDQQFFFERVDVDHVGDGGGGNAGSSKTSTSGRDGARGRSGARRISLSEDTTLMQVCMVCYALVNRHGLASRDASDAGAIHVVDCFQGKFPTTLELSWLKGNVELFELTLLAFRTGFKLALDAYLVGDPDASLCDFDANCASLEDYVENWFVGSGQDGGWAKSIRAEVDHLLSLEPVPKGQPAGSVKLQHLSLQLAEVSLCSVRSKAVHGLWAALAMELYYFTNDDDERYSIQAHPELLRNLVIQ</sequence>
<feature type="non-terminal residue" evidence="12">
    <location>
        <position position="2497"/>
    </location>
</feature>
<proteinExistence type="inferred from homology"/>
<name>A0ABP0HKJ3_9DINO</name>
<evidence type="ECO:0000256" key="2">
    <source>
        <dbReference type="ARBA" id="ARBA00010170"/>
    </source>
</evidence>
<comment type="subcellular location">
    <subcellularLocation>
        <location evidence="1">Membrane</location>
        <topology evidence="1">Multi-pass membrane protein</topology>
    </subcellularLocation>
</comment>
<feature type="transmembrane region" description="Helical" evidence="9">
    <location>
        <begin position="1398"/>
        <end position="1423"/>
    </location>
</feature>
<evidence type="ECO:0000256" key="1">
    <source>
        <dbReference type="ARBA" id="ARBA00004141"/>
    </source>
</evidence>
<feature type="compositionally biased region" description="Polar residues" evidence="8">
    <location>
        <begin position="360"/>
        <end position="374"/>
    </location>
</feature>
<feature type="transmembrane region" description="Helical" evidence="9">
    <location>
        <begin position="1456"/>
        <end position="1474"/>
    </location>
</feature>
<evidence type="ECO:0000256" key="4">
    <source>
        <dbReference type="ARBA" id="ARBA00022692"/>
    </source>
</evidence>
<keyword evidence="6 9" id="KW-1133">Transmembrane helix</keyword>
<evidence type="ECO:0000256" key="5">
    <source>
        <dbReference type="ARBA" id="ARBA00022741"/>
    </source>
</evidence>
<feature type="domain" description="GDP-fucose pyrophosphorylase" evidence="11">
    <location>
        <begin position="386"/>
        <end position="536"/>
    </location>
</feature>
<feature type="transmembrane region" description="Helical" evidence="9">
    <location>
        <begin position="1357"/>
        <end position="1378"/>
    </location>
</feature>
<reference evidence="12 13" key="1">
    <citation type="submission" date="2024-02" db="EMBL/GenBank/DDBJ databases">
        <authorList>
            <person name="Chen Y."/>
            <person name="Shah S."/>
            <person name="Dougan E. K."/>
            <person name="Thang M."/>
            <person name="Chan C."/>
        </authorList>
    </citation>
    <scope>NUCLEOTIDE SEQUENCE [LARGE SCALE GENOMIC DNA]</scope>
</reference>
<dbReference type="Pfam" id="PF05041">
    <property type="entry name" value="Pecanex_C"/>
    <property type="match status" value="1"/>
</dbReference>
<feature type="transmembrane region" description="Helical" evidence="9">
    <location>
        <begin position="1480"/>
        <end position="1500"/>
    </location>
</feature>
<feature type="compositionally biased region" description="Basic residues" evidence="8">
    <location>
        <begin position="381"/>
        <end position="395"/>
    </location>
</feature>
<evidence type="ECO:0000256" key="8">
    <source>
        <dbReference type="SAM" id="MobiDB-lite"/>
    </source>
</evidence>
<evidence type="ECO:0000256" key="3">
    <source>
        <dbReference type="ARBA" id="ARBA00022679"/>
    </source>
</evidence>
<keyword evidence="7 9" id="KW-0472">Membrane</keyword>
<keyword evidence="13" id="KW-1185">Reference proteome</keyword>
<feature type="transmembrane region" description="Helical" evidence="9">
    <location>
        <begin position="1535"/>
        <end position="1555"/>
    </location>
</feature>
<feature type="non-terminal residue" evidence="12">
    <location>
        <position position="1"/>
    </location>
</feature>
<dbReference type="InterPro" id="IPR012887">
    <property type="entry name" value="GDP_fucose_pyrophosphorylase"/>
</dbReference>
<accession>A0ABP0HKJ3</accession>
<feature type="compositionally biased region" description="Acidic residues" evidence="8">
    <location>
        <begin position="2151"/>
        <end position="2161"/>
    </location>
</feature>
<evidence type="ECO:0000313" key="12">
    <source>
        <dbReference type="EMBL" id="CAK8989375.1"/>
    </source>
</evidence>
<evidence type="ECO:0000256" key="9">
    <source>
        <dbReference type="SAM" id="Phobius"/>
    </source>
</evidence>
<comment type="similarity">
    <text evidence="2">Belongs to the pecanex family.</text>
</comment>
<evidence type="ECO:0000259" key="10">
    <source>
        <dbReference type="Pfam" id="PF05041"/>
    </source>
</evidence>
<keyword evidence="4 9" id="KW-0812">Transmembrane</keyword>
<feature type="region of interest" description="Disordered" evidence="8">
    <location>
        <begin position="171"/>
        <end position="199"/>
    </location>
</feature>
<keyword evidence="5" id="KW-0547">Nucleotide-binding</keyword>
<protein>
    <submittedName>
        <fullName evidence="12">Pecanex-like protein 4 (Pecanex homolog protein 4)</fullName>
    </submittedName>
</protein>
<dbReference type="EMBL" id="CAXAMM010000881">
    <property type="protein sequence ID" value="CAK8989375.1"/>
    <property type="molecule type" value="Genomic_DNA"/>
</dbReference>
<feature type="region of interest" description="Disordered" evidence="8">
    <location>
        <begin position="2268"/>
        <end position="2294"/>
    </location>
</feature>